<dbReference type="InterPro" id="IPR054691">
    <property type="entry name" value="LeuA/HCS_post-cat"/>
</dbReference>
<accession>A0A7Z1AG17</accession>
<comment type="catalytic activity">
    <reaction evidence="6 8">
        <text>acetyl-CoA + 2-oxoglutarate + H2O = (2R)-homocitrate + CoA + H(+)</text>
        <dbReference type="Rhea" id="RHEA:12929"/>
        <dbReference type="ChEBI" id="CHEBI:15377"/>
        <dbReference type="ChEBI" id="CHEBI:15378"/>
        <dbReference type="ChEBI" id="CHEBI:16810"/>
        <dbReference type="ChEBI" id="CHEBI:57287"/>
        <dbReference type="ChEBI" id="CHEBI:57288"/>
        <dbReference type="ChEBI" id="CHEBI:58884"/>
        <dbReference type="EC" id="2.3.3.14"/>
    </reaction>
</comment>
<dbReference type="Gene3D" id="1.10.238.260">
    <property type="match status" value="1"/>
</dbReference>
<dbReference type="InterPro" id="IPR013477">
    <property type="entry name" value="NifV/FrbC"/>
</dbReference>
<dbReference type="SUPFAM" id="SSF51569">
    <property type="entry name" value="Aldolase"/>
    <property type="match status" value="1"/>
</dbReference>
<gene>
    <name evidence="10" type="primary">nifV</name>
    <name evidence="10" type="ORF">CODIS_20240</name>
</gene>
<evidence type="ECO:0000313" key="11">
    <source>
        <dbReference type="Proteomes" id="UP000094769"/>
    </source>
</evidence>
<evidence type="ECO:0000313" key="10">
    <source>
        <dbReference type="EMBL" id="ODJ87609.1"/>
    </source>
</evidence>
<evidence type="ECO:0000256" key="5">
    <source>
        <dbReference type="ARBA" id="ARBA00022679"/>
    </source>
</evidence>
<evidence type="ECO:0000259" key="9">
    <source>
        <dbReference type="PROSITE" id="PS50991"/>
    </source>
</evidence>
<keyword evidence="5 7" id="KW-0808">Transferase</keyword>
<dbReference type="PROSITE" id="PS50991">
    <property type="entry name" value="PYR_CT"/>
    <property type="match status" value="1"/>
</dbReference>
<proteinExistence type="inferred from homology"/>
<dbReference type="PROSITE" id="PS00815">
    <property type="entry name" value="AIPM_HOMOCIT_SYNTH_1"/>
    <property type="match status" value="1"/>
</dbReference>
<reference evidence="10 11" key="1">
    <citation type="submission" date="2016-06" db="EMBL/GenBank/DDBJ databases">
        <title>Genome sequence of endosymbiont of Candidatus Endolucinida thiodiazotropha.</title>
        <authorList>
            <person name="Poehlein A."/>
            <person name="Koenig S."/>
            <person name="Heiden S.E."/>
            <person name="Thuermer A."/>
            <person name="Voget S."/>
            <person name="Daniel R."/>
            <person name="Markert S."/>
            <person name="Gros O."/>
            <person name="Schweder T."/>
        </authorList>
    </citation>
    <scope>NUCLEOTIDE SEQUENCE [LARGE SCALE GENOMIC DNA]</scope>
    <source>
        <strain evidence="10 11">COS</strain>
    </source>
</reference>
<dbReference type="InterPro" id="IPR013785">
    <property type="entry name" value="Aldolase_TIM"/>
</dbReference>
<dbReference type="OrthoDB" id="9803573at2"/>
<dbReference type="CDD" id="cd07939">
    <property type="entry name" value="DRE_TIM_NifV"/>
    <property type="match status" value="1"/>
</dbReference>
<keyword evidence="8" id="KW-0535">Nitrogen fixation</keyword>
<dbReference type="Pfam" id="PF00682">
    <property type="entry name" value="HMGL-like"/>
    <property type="match status" value="1"/>
</dbReference>
<dbReference type="Gene3D" id="3.20.20.70">
    <property type="entry name" value="Aldolase class I"/>
    <property type="match status" value="1"/>
</dbReference>
<dbReference type="InterPro" id="IPR002034">
    <property type="entry name" value="AIPM/Hcit_synth_CS"/>
</dbReference>
<dbReference type="NCBIfam" id="TIGR02660">
    <property type="entry name" value="nifV_homocitr"/>
    <property type="match status" value="1"/>
</dbReference>
<evidence type="ECO:0000256" key="4">
    <source>
        <dbReference type="ARBA" id="ARBA00020735"/>
    </source>
</evidence>
<comment type="function">
    <text evidence="1 8">This protein is a Fe-Mo-cofactor biosynthetic component.</text>
</comment>
<evidence type="ECO:0000256" key="7">
    <source>
        <dbReference type="RuleBase" id="RU003523"/>
    </source>
</evidence>
<organism evidence="10 11">
    <name type="scientific">Candidatus Thiodiazotropha endolucinida</name>
    <dbReference type="NCBI Taxonomy" id="1655433"/>
    <lineage>
        <taxon>Bacteria</taxon>
        <taxon>Pseudomonadati</taxon>
        <taxon>Pseudomonadota</taxon>
        <taxon>Gammaproteobacteria</taxon>
        <taxon>Chromatiales</taxon>
        <taxon>Sedimenticolaceae</taxon>
        <taxon>Candidatus Thiodiazotropha</taxon>
    </lineage>
</organism>
<evidence type="ECO:0000256" key="8">
    <source>
        <dbReference type="RuleBase" id="RU367143"/>
    </source>
</evidence>
<keyword evidence="11" id="KW-1185">Reference proteome</keyword>
<evidence type="ECO:0000256" key="1">
    <source>
        <dbReference type="ARBA" id="ARBA00003050"/>
    </source>
</evidence>
<evidence type="ECO:0000256" key="3">
    <source>
        <dbReference type="ARBA" id="ARBA00012974"/>
    </source>
</evidence>
<comment type="similarity">
    <text evidence="2 7">Belongs to the alpha-IPM synthase/homocitrate synthase family.</text>
</comment>
<keyword evidence="10" id="KW-0012">Acyltransferase</keyword>
<dbReference type="GO" id="GO:0004410">
    <property type="term" value="F:homocitrate synthase activity"/>
    <property type="evidence" value="ECO:0007669"/>
    <property type="project" value="UniProtKB-UniRule"/>
</dbReference>
<evidence type="ECO:0000256" key="2">
    <source>
        <dbReference type="ARBA" id="ARBA00006154"/>
    </source>
</evidence>
<comment type="caution">
    <text evidence="10">The sequence shown here is derived from an EMBL/GenBank/DDBJ whole genome shotgun (WGS) entry which is preliminary data.</text>
</comment>
<dbReference type="EC" id="2.3.3.14" evidence="3 8"/>
<dbReference type="EMBL" id="MARB01000010">
    <property type="protein sequence ID" value="ODJ87609.1"/>
    <property type="molecule type" value="Genomic_DNA"/>
</dbReference>
<name>A0A7Z1AG17_9GAMM</name>
<dbReference type="GO" id="GO:0009399">
    <property type="term" value="P:nitrogen fixation"/>
    <property type="evidence" value="ECO:0007669"/>
    <property type="project" value="UniProtKB-UniRule"/>
</dbReference>
<protein>
    <recommendedName>
        <fullName evidence="4 8">Homocitrate synthase</fullName>
        <ecNumber evidence="3 8">2.3.3.14</ecNumber>
    </recommendedName>
</protein>
<dbReference type="PROSITE" id="PS00816">
    <property type="entry name" value="AIPM_HOMOCIT_SYNTH_2"/>
    <property type="match status" value="1"/>
</dbReference>
<dbReference type="Proteomes" id="UP000094769">
    <property type="component" value="Unassembled WGS sequence"/>
</dbReference>
<dbReference type="RefSeq" id="WP_069124633.1">
    <property type="nucleotide sequence ID" value="NZ_MARB01000010.1"/>
</dbReference>
<dbReference type="PANTHER" id="PTHR42880:SF1">
    <property type="entry name" value="ISOPROPYLMALATE_HOMOCITRATE_CITRAMALATE SYNTHASE FAMILY PROTEIN"/>
    <property type="match status" value="1"/>
</dbReference>
<feature type="domain" description="Pyruvate carboxyltransferase" evidence="9">
    <location>
        <begin position="8"/>
        <end position="259"/>
    </location>
</feature>
<dbReference type="AlphaFoldDB" id="A0A7Z1AG17"/>
<dbReference type="Pfam" id="PF22617">
    <property type="entry name" value="HCS_D2"/>
    <property type="match status" value="1"/>
</dbReference>
<dbReference type="InterPro" id="IPR000891">
    <property type="entry name" value="PYR_CT"/>
</dbReference>
<evidence type="ECO:0000256" key="6">
    <source>
        <dbReference type="ARBA" id="ARBA00048019"/>
    </source>
</evidence>
<dbReference type="PANTHER" id="PTHR42880">
    <property type="entry name" value="HOMOCITRATE SYNTHASE"/>
    <property type="match status" value="1"/>
</dbReference>
<sequence>MRKQVNKVIINDTTLRDGEQSAGVSFSLEEKLAIAKSLDEIGVPELEVGIPAMGVEERTSIQAVSGVVKNAGLMVWCRMHESDIAQCRGLGVHRVDLSIPVSDQQIEKKLGRDRDWVLKQIERRVAQALELGLEVCVGGEDASRADAEFLWRVVEQAENAGASRFRFADTVGTMEPFQVHTVIGDLRSMTDMEIEMHAHDDLGLATANTLAAIRAGATHVNTTVHGLGERAGNAPLEEVVMGLRRFFDQGRDIDMARYSMVSELVELASGRNVGWQKSLVGAGVFTHEAGIHVDGLMKDRCNYQGVDPRELGRDHRFVLGKHSGSHAIIQAYAEIGMQLTRAQAESVLERVRQHAVEHKSTPDSHDLRRFYIEVNGENKEWMSQ</sequence>
<dbReference type="GO" id="GO:0019752">
    <property type="term" value="P:carboxylic acid metabolic process"/>
    <property type="evidence" value="ECO:0007669"/>
    <property type="project" value="UniProtKB-UniRule"/>
</dbReference>